<reference evidence="1" key="1">
    <citation type="submission" date="2018-05" db="EMBL/GenBank/DDBJ databases">
        <authorList>
            <person name="Lanie J.A."/>
            <person name="Ng W.-L."/>
            <person name="Kazmierczak K.M."/>
            <person name="Andrzejewski T.M."/>
            <person name="Davidsen T.M."/>
            <person name="Wayne K.J."/>
            <person name="Tettelin H."/>
            <person name="Glass J.I."/>
            <person name="Rusch D."/>
            <person name="Podicherti R."/>
            <person name="Tsui H.-C.T."/>
            <person name="Winkler M.E."/>
        </authorList>
    </citation>
    <scope>NUCLEOTIDE SEQUENCE</scope>
</reference>
<dbReference type="EMBL" id="UINC01053473">
    <property type="protein sequence ID" value="SVB70028.1"/>
    <property type="molecule type" value="Genomic_DNA"/>
</dbReference>
<evidence type="ECO:0000313" key="1">
    <source>
        <dbReference type="EMBL" id="SVB70028.1"/>
    </source>
</evidence>
<protein>
    <recommendedName>
        <fullName evidence="2">Nucleotide-diphospho-sugar transferase domain-containing protein</fullName>
    </recommendedName>
</protein>
<dbReference type="AlphaFoldDB" id="A0A382G435"/>
<name>A0A382G435_9ZZZZ</name>
<proteinExistence type="predicted"/>
<evidence type="ECO:0008006" key="2">
    <source>
        <dbReference type="Google" id="ProtNLM"/>
    </source>
</evidence>
<gene>
    <name evidence="1" type="ORF">METZ01_LOCUS222882</name>
</gene>
<accession>A0A382G435</accession>
<sequence>MSQSNKKGVLIFARNNAQIDYVKQAHFLAKRIKHYLNLPTSIVTDSVEYLKDAYKDYKTVFDHIIEVPLTQAPSQKRYYDGTTVFKQLEFKNDLRTSAFDLTPYDETLMLDSDYIVSDTLFKNCFTQDHDFLIYKEAHDLSGFRDNSQFVHISDTSVDFYWATCVFFRKTETNKVFFELTKHIQENWPHYNSTFQINRGVFRNDWVFSIAVHIMNGYQRGDFSHTMPGKMYFTSDKDILWELQDDKFLFLIQKENYLGEYTPLKVKGSSVHVINKFSLNRVIDNE</sequence>
<organism evidence="1">
    <name type="scientific">marine metagenome</name>
    <dbReference type="NCBI Taxonomy" id="408172"/>
    <lineage>
        <taxon>unclassified sequences</taxon>
        <taxon>metagenomes</taxon>
        <taxon>ecological metagenomes</taxon>
    </lineage>
</organism>